<evidence type="ECO:0000313" key="4">
    <source>
        <dbReference type="Proteomes" id="UP000660680"/>
    </source>
</evidence>
<dbReference type="GO" id="GO:0070967">
    <property type="term" value="F:coenzyme F420 binding"/>
    <property type="evidence" value="ECO:0007669"/>
    <property type="project" value="TreeGrafter"/>
</dbReference>
<proteinExistence type="inferred from homology"/>
<protein>
    <submittedName>
        <fullName evidence="3">Nitroreductase</fullName>
    </submittedName>
</protein>
<name>A0A918LIZ6_9PSEU</name>
<comment type="caution">
    <text evidence="3">The sequence shown here is derived from an EMBL/GenBank/DDBJ whole genome shotgun (WGS) entry which is preliminary data.</text>
</comment>
<dbReference type="Gene3D" id="2.30.110.10">
    <property type="entry name" value="Electron Transport, Fmn-binding Protein, Chain A"/>
    <property type="match status" value="1"/>
</dbReference>
<evidence type="ECO:0000256" key="1">
    <source>
        <dbReference type="ARBA" id="ARBA00008710"/>
    </source>
</evidence>
<organism evidence="3 4">
    <name type="scientific">Actinokineospora fastidiosa</name>
    <dbReference type="NCBI Taxonomy" id="1816"/>
    <lineage>
        <taxon>Bacteria</taxon>
        <taxon>Bacillati</taxon>
        <taxon>Actinomycetota</taxon>
        <taxon>Actinomycetes</taxon>
        <taxon>Pseudonocardiales</taxon>
        <taxon>Pseudonocardiaceae</taxon>
        <taxon>Actinokineospora</taxon>
    </lineage>
</organism>
<dbReference type="Proteomes" id="UP000660680">
    <property type="component" value="Unassembled WGS sequence"/>
</dbReference>
<reference evidence="3" key="2">
    <citation type="submission" date="2020-09" db="EMBL/GenBank/DDBJ databases">
        <authorList>
            <person name="Sun Q."/>
            <person name="Ohkuma M."/>
        </authorList>
    </citation>
    <scope>NUCLEOTIDE SEQUENCE</scope>
    <source>
        <strain evidence="3">JCM 3276</strain>
    </source>
</reference>
<evidence type="ECO:0000313" key="3">
    <source>
        <dbReference type="EMBL" id="GGS53365.1"/>
    </source>
</evidence>
<dbReference type="InterPro" id="IPR004378">
    <property type="entry name" value="F420H2_quin_Rdtase"/>
</dbReference>
<dbReference type="PANTHER" id="PTHR39428:SF3">
    <property type="entry name" value="DEAZAFLAVIN-DEPENDENT NITROREDUCTASE"/>
    <property type="match status" value="1"/>
</dbReference>
<comment type="similarity">
    <text evidence="1">Belongs to the F420H(2)-dependent quinone reductase family.</text>
</comment>
<dbReference type="EMBL" id="BMRB01000006">
    <property type="protein sequence ID" value="GGS53365.1"/>
    <property type="molecule type" value="Genomic_DNA"/>
</dbReference>
<accession>A0A918LIZ6</accession>
<sequence length="144" mass="16338">MPLQGEYEPSPEKHVREQVELYESSGGTEGTTMRGMPVVILTTRGAKSGKIRKTPLMRVEHDGKYAVVASLGGAPQHPVWYHNVKADPVVELQDGPRRQDMRAREVTGDEKAFWWDKAVEAYPDYADYQRNTDREIPVFVLEPL</sequence>
<dbReference type="NCBIfam" id="TIGR00026">
    <property type="entry name" value="hi_GC_TIGR00026"/>
    <property type="match status" value="1"/>
</dbReference>
<dbReference type="GO" id="GO:0016491">
    <property type="term" value="F:oxidoreductase activity"/>
    <property type="evidence" value="ECO:0007669"/>
    <property type="project" value="InterPro"/>
</dbReference>
<gene>
    <name evidence="3" type="ORF">GCM10010171_55850</name>
</gene>
<dbReference type="AlphaFoldDB" id="A0A918LIZ6"/>
<comment type="catalytic activity">
    <reaction evidence="2">
        <text>oxidized coenzyme F420-(gamma-L-Glu)(n) + a quinol + H(+) = reduced coenzyme F420-(gamma-L-Glu)(n) + a quinone</text>
        <dbReference type="Rhea" id="RHEA:39663"/>
        <dbReference type="Rhea" id="RHEA-COMP:12939"/>
        <dbReference type="Rhea" id="RHEA-COMP:14378"/>
        <dbReference type="ChEBI" id="CHEBI:15378"/>
        <dbReference type="ChEBI" id="CHEBI:24646"/>
        <dbReference type="ChEBI" id="CHEBI:132124"/>
        <dbReference type="ChEBI" id="CHEBI:133980"/>
        <dbReference type="ChEBI" id="CHEBI:139511"/>
    </reaction>
</comment>
<evidence type="ECO:0000256" key="2">
    <source>
        <dbReference type="ARBA" id="ARBA00049106"/>
    </source>
</evidence>
<dbReference type="Pfam" id="PF04075">
    <property type="entry name" value="F420H2_quin_red"/>
    <property type="match status" value="1"/>
</dbReference>
<dbReference type="RefSeq" id="WP_189213575.1">
    <property type="nucleotide sequence ID" value="NZ_BMRB01000006.1"/>
</dbReference>
<reference evidence="3" key="1">
    <citation type="journal article" date="2014" name="Int. J. Syst. Evol. Microbiol.">
        <title>Complete genome sequence of Corynebacterium casei LMG S-19264T (=DSM 44701T), isolated from a smear-ripened cheese.</title>
        <authorList>
            <consortium name="US DOE Joint Genome Institute (JGI-PGF)"/>
            <person name="Walter F."/>
            <person name="Albersmeier A."/>
            <person name="Kalinowski J."/>
            <person name="Ruckert C."/>
        </authorList>
    </citation>
    <scope>NUCLEOTIDE SEQUENCE</scope>
    <source>
        <strain evidence="3">JCM 3276</strain>
    </source>
</reference>
<dbReference type="SUPFAM" id="SSF50475">
    <property type="entry name" value="FMN-binding split barrel"/>
    <property type="match status" value="1"/>
</dbReference>
<dbReference type="GO" id="GO:0005886">
    <property type="term" value="C:plasma membrane"/>
    <property type="evidence" value="ECO:0007669"/>
    <property type="project" value="TreeGrafter"/>
</dbReference>
<dbReference type="InterPro" id="IPR012349">
    <property type="entry name" value="Split_barrel_FMN-bd"/>
</dbReference>
<keyword evidence="4" id="KW-1185">Reference proteome</keyword>
<dbReference type="PANTHER" id="PTHR39428">
    <property type="entry name" value="F420H(2)-DEPENDENT QUINONE REDUCTASE RV1261C"/>
    <property type="match status" value="1"/>
</dbReference>